<dbReference type="PANTHER" id="PTHR43721:SF22">
    <property type="entry name" value="ELONGATION FACTOR TU, MITOCHONDRIAL"/>
    <property type="match status" value="1"/>
</dbReference>
<evidence type="ECO:0000313" key="10">
    <source>
        <dbReference type="EMBL" id="SCM82279.1"/>
    </source>
</evidence>
<evidence type="ECO:0000256" key="8">
    <source>
        <dbReference type="ARBA" id="ARBA00031615"/>
    </source>
</evidence>
<gene>
    <name evidence="10" type="primary">selB</name>
    <name evidence="10" type="ORF">KL86SPO_50050</name>
</gene>
<dbReference type="PRINTS" id="PR00315">
    <property type="entry name" value="ELONGATNFCT"/>
</dbReference>
<dbReference type="Pfam" id="PF00009">
    <property type="entry name" value="GTP_EFTU"/>
    <property type="match status" value="1"/>
</dbReference>
<organism evidence="10">
    <name type="scientific">uncultured Sporomusa sp</name>
    <dbReference type="NCBI Taxonomy" id="307249"/>
    <lineage>
        <taxon>Bacteria</taxon>
        <taxon>Bacillati</taxon>
        <taxon>Bacillota</taxon>
        <taxon>Negativicutes</taxon>
        <taxon>Selenomonadales</taxon>
        <taxon>Sporomusaceae</taxon>
        <taxon>Sporomusa</taxon>
        <taxon>environmental samples</taxon>
    </lineage>
</organism>
<dbReference type="SUPFAM" id="SSF50447">
    <property type="entry name" value="Translation proteins"/>
    <property type="match status" value="1"/>
</dbReference>
<proteinExistence type="predicted"/>
<dbReference type="GO" id="GO:0005829">
    <property type="term" value="C:cytosol"/>
    <property type="evidence" value="ECO:0007669"/>
    <property type="project" value="TreeGrafter"/>
</dbReference>
<protein>
    <recommendedName>
        <fullName evidence="2">Selenocysteine-specific elongation factor</fullName>
    </recommendedName>
    <alternativeName>
        <fullName evidence="8">SelB translation factor</fullName>
    </alternativeName>
</protein>
<dbReference type="GO" id="GO:0003723">
    <property type="term" value="F:RNA binding"/>
    <property type="evidence" value="ECO:0007669"/>
    <property type="project" value="InterPro"/>
</dbReference>
<dbReference type="GO" id="GO:0001514">
    <property type="term" value="P:selenocysteine incorporation"/>
    <property type="evidence" value="ECO:0007669"/>
    <property type="project" value="InterPro"/>
</dbReference>
<evidence type="ECO:0000256" key="7">
    <source>
        <dbReference type="ARBA" id="ARBA00025526"/>
    </source>
</evidence>
<evidence type="ECO:0000259" key="9">
    <source>
        <dbReference type="PROSITE" id="PS51722"/>
    </source>
</evidence>
<dbReference type="PROSITE" id="PS51722">
    <property type="entry name" value="G_TR_2"/>
    <property type="match status" value="1"/>
</dbReference>
<reference evidence="10" key="1">
    <citation type="submission" date="2016-08" db="EMBL/GenBank/DDBJ databases">
        <authorList>
            <person name="Seilhamer J.J."/>
        </authorList>
    </citation>
    <scope>NUCLEOTIDE SEQUENCE</scope>
    <source>
        <strain evidence="10">86</strain>
    </source>
</reference>
<feature type="domain" description="Tr-type G" evidence="9">
    <location>
        <begin position="1"/>
        <end position="173"/>
    </location>
</feature>
<dbReference type="GO" id="GO:0005525">
    <property type="term" value="F:GTP binding"/>
    <property type="evidence" value="ECO:0007669"/>
    <property type="project" value="UniProtKB-KW"/>
</dbReference>
<dbReference type="CDD" id="cd03696">
    <property type="entry name" value="SelB_II"/>
    <property type="match status" value="1"/>
</dbReference>
<evidence type="ECO:0000256" key="4">
    <source>
        <dbReference type="ARBA" id="ARBA00022741"/>
    </source>
</evidence>
<dbReference type="InterPro" id="IPR057335">
    <property type="entry name" value="Beta-barrel_SelB"/>
</dbReference>
<keyword evidence="4" id="KW-0547">Nucleotide-binding</keyword>
<dbReference type="InterPro" id="IPR005225">
    <property type="entry name" value="Small_GTP-bd"/>
</dbReference>
<sequence>MKYVIIGTAGHVDHGKSAIIKALTGTETDRLKEEQMRGISIDLGFASLSLGDKLKAGIVDVPGHERFLKNMLAGTGGIDLAMLVIAADEGIMPQTKEHLAMLQLYGIRQGIIVINKIDKVDGEWLELVEEEIREYMKDTFLQAAAICRVSAITGEGFAGLKASLAELAEKIPARDSTAPFRLWIDRVFTVKGHGAVVTGSVLSGQAGVGDSLLLYPAETVVRIRGLESHGEKADNIIAGQRAAINLTGIEQEQLSRGMMLSASTRGEISCLWDVAADWRQEVENGLRVRLHLGTGEFLGRIYSFKGTDNRYMRLILEQPLAAGAGDRGIIRLYSPQHLLGGVTLIAPGCNTRRLTAARTALAAAVACSDEAASLYYRLAESRQLLTKEEIKRQSGYLPDRAVNQAIERLTAAEKIRKLDKSYIATVVLERLSHTVTGILQDYHRREPDRNGLSKEIVRQKMSLGEKNFDTLLACWLETGVVVIDGGQLALKNHAERHGGWQQEVVAKAAVAFENIGLTNIDPELLAQKIGLPPDKIKVAHGELVRAGVLIKLGDMFVYSKTIQNIVQLIHTYFQEKETLTVAELRDILNTSRKIAVPIMEYLDMNKYTIREGDIRRPSRKIMDFSE</sequence>
<dbReference type="Pfam" id="PF09107">
    <property type="entry name" value="WHD_3rd_SelB"/>
    <property type="match status" value="1"/>
</dbReference>
<dbReference type="InterPro" id="IPR015190">
    <property type="entry name" value="Elong_fac_SelB-wing-hlx_typ-2"/>
</dbReference>
<evidence type="ECO:0000256" key="6">
    <source>
        <dbReference type="ARBA" id="ARBA00023134"/>
    </source>
</evidence>
<evidence type="ECO:0000256" key="3">
    <source>
        <dbReference type="ARBA" id="ARBA00022490"/>
    </source>
</evidence>
<dbReference type="InterPro" id="IPR000795">
    <property type="entry name" value="T_Tr_GTP-bd_dom"/>
</dbReference>
<dbReference type="InterPro" id="IPR015191">
    <property type="entry name" value="SelB_WHD4"/>
</dbReference>
<dbReference type="PANTHER" id="PTHR43721">
    <property type="entry name" value="ELONGATION FACTOR TU-RELATED"/>
    <property type="match status" value="1"/>
</dbReference>
<name>A0A212LY16_9FIRM</name>
<dbReference type="Pfam" id="PF25461">
    <property type="entry name" value="Beta-barrel_SelB"/>
    <property type="match status" value="1"/>
</dbReference>
<dbReference type="SUPFAM" id="SSF52540">
    <property type="entry name" value="P-loop containing nucleoside triphosphate hydrolases"/>
    <property type="match status" value="1"/>
</dbReference>
<dbReference type="PROSITE" id="PS00301">
    <property type="entry name" value="G_TR_1"/>
    <property type="match status" value="1"/>
</dbReference>
<dbReference type="RefSeq" id="WP_288184984.1">
    <property type="nucleotide sequence ID" value="NZ_LT608335.1"/>
</dbReference>
<dbReference type="SUPFAM" id="SSF46785">
    <property type="entry name" value="Winged helix' DNA-binding domain"/>
    <property type="match status" value="2"/>
</dbReference>
<dbReference type="InterPro" id="IPR009001">
    <property type="entry name" value="Transl_elong_EF1A/Init_IF2_C"/>
</dbReference>
<dbReference type="GO" id="GO:0003746">
    <property type="term" value="F:translation elongation factor activity"/>
    <property type="evidence" value="ECO:0007669"/>
    <property type="project" value="UniProtKB-KW"/>
</dbReference>
<comment type="function">
    <text evidence="7">Translation factor necessary for the incorporation of selenocysteine into proteins. It probably replaces EF-Tu for the insertion of selenocysteine directed by the UGA codon. SelB binds GTP and GDP.</text>
</comment>
<keyword evidence="6" id="KW-0342">GTP-binding</keyword>
<dbReference type="EMBL" id="FMJE01000005">
    <property type="protein sequence ID" value="SCM82279.1"/>
    <property type="molecule type" value="Genomic_DNA"/>
</dbReference>
<dbReference type="CDD" id="cd04171">
    <property type="entry name" value="SelB"/>
    <property type="match status" value="1"/>
</dbReference>
<dbReference type="Pfam" id="PF03144">
    <property type="entry name" value="GTP_EFTU_D2"/>
    <property type="match status" value="1"/>
</dbReference>
<dbReference type="NCBIfam" id="TIGR00475">
    <property type="entry name" value="selB"/>
    <property type="match status" value="1"/>
</dbReference>
<dbReference type="Pfam" id="PF09106">
    <property type="entry name" value="WHD_2nd_SelB"/>
    <property type="match status" value="1"/>
</dbReference>
<dbReference type="InterPro" id="IPR004535">
    <property type="entry name" value="Transl_elong_SelB"/>
</dbReference>
<comment type="subcellular location">
    <subcellularLocation>
        <location evidence="1">Cytoplasm</location>
    </subcellularLocation>
</comment>
<keyword evidence="10" id="KW-0251">Elongation factor</keyword>
<dbReference type="InterPro" id="IPR036390">
    <property type="entry name" value="WH_DNA-bd_sf"/>
</dbReference>
<dbReference type="GO" id="GO:0003924">
    <property type="term" value="F:GTPase activity"/>
    <property type="evidence" value="ECO:0007669"/>
    <property type="project" value="InterPro"/>
</dbReference>
<dbReference type="SUPFAM" id="SSF50465">
    <property type="entry name" value="EF-Tu/eEF-1alpha/eIF2-gamma C-terminal domain"/>
    <property type="match status" value="1"/>
</dbReference>
<dbReference type="InterPro" id="IPR009000">
    <property type="entry name" value="Transl_B-barrel_sf"/>
</dbReference>
<evidence type="ECO:0000256" key="5">
    <source>
        <dbReference type="ARBA" id="ARBA00022917"/>
    </source>
</evidence>
<dbReference type="AlphaFoldDB" id="A0A212LY16"/>
<dbReference type="Gene3D" id="1.10.10.2770">
    <property type="match status" value="1"/>
</dbReference>
<dbReference type="Gene3D" id="3.40.50.300">
    <property type="entry name" value="P-loop containing nucleotide triphosphate hydrolases"/>
    <property type="match status" value="1"/>
</dbReference>
<evidence type="ECO:0000256" key="2">
    <source>
        <dbReference type="ARBA" id="ARBA00015953"/>
    </source>
</evidence>
<dbReference type="Gene3D" id="1.10.10.10">
    <property type="entry name" value="Winged helix-like DNA-binding domain superfamily/Winged helix DNA-binding domain"/>
    <property type="match status" value="1"/>
</dbReference>
<dbReference type="InterPro" id="IPR036388">
    <property type="entry name" value="WH-like_DNA-bd_sf"/>
</dbReference>
<accession>A0A212LY16</accession>
<dbReference type="NCBIfam" id="TIGR00231">
    <property type="entry name" value="small_GTP"/>
    <property type="match status" value="1"/>
</dbReference>
<dbReference type="InterPro" id="IPR027417">
    <property type="entry name" value="P-loop_NTPase"/>
</dbReference>
<dbReference type="InterPro" id="IPR031157">
    <property type="entry name" value="G_TR_CS"/>
</dbReference>
<dbReference type="InterPro" id="IPR050055">
    <property type="entry name" value="EF-Tu_GTPase"/>
</dbReference>
<dbReference type="InterPro" id="IPR004161">
    <property type="entry name" value="EFTu-like_2"/>
</dbReference>
<keyword evidence="3" id="KW-0963">Cytoplasm</keyword>
<evidence type="ECO:0000256" key="1">
    <source>
        <dbReference type="ARBA" id="ARBA00004496"/>
    </source>
</evidence>
<dbReference type="Gene3D" id="2.40.30.10">
    <property type="entry name" value="Translation factors"/>
    <property type="match status" value="1"/>
</dbReference>
<keyword evidence="5" id="KW-0648">Protein biosynthesis</keyword>